<evidence type="ECO:0000256" key="2">
    <source>
        <dbReference type="SAM" id="SignalP"/>
    </source>
</evidence>
<evidence type="ECO:0000256" key="1">
    <source>
        <dbReference type="PROSITE-ProRule" id="PRU00339"/>
    </source>
</evidence>
<keyword evidence="2" id="KW-0732">Signal</keyword>
<dbReference type="RefSeq" id="WP_106458536.1">
    <property type="nucleotide sequence ID" value="NZ_PXOH01000027.1"/>
</dbReference>
<dbReference type="Gene3D" id="1.25.40.10">
    <property type="entry name" value="Tetratricopeptide repeat domain"/>
    <property type="match status" value="1"/>
</dbReference>
<dbReference type="OrthoDB" id="481042at2"/>
<dbReference type="PROSITE" id="PS50005">
    <property type="entry name" value="TPR"/>
    <property type="match status" value="1"/>
</dbReference>
<protein>
    <submittedName>
        <fullName evidence="3">Uncharacterized protein</fullName>
    </submittedName>
</protein>
<dbReference type="Gene3D" id="2.160.20.80">
    <property type="entry name" value="E3 ubiquitin-protein ligase SopA"/>
    <property type="match status" value="1"/>
</dbReference>
<dbReference type="Proteomes" id="UP000239001">
    <property type="component" value="Unassembled WGS sequence"/>
</dbReference>
<organism evidence="3 4">
    <name type="scientific">Aphanothece hegewaldii CCALA 016</name>
    <dbReference type="NCBI Taxonomy" id="2107694"/>
    <lineage>
        <taxon>Bacteria</taxon>
        <taxon>Bacillati</taxon>
        <taxon>Cyanobacteriota</taxon>
        <taxon>Cyanophyceae</taxon>
        <taxon>Oscillatoriophycideae</taxon>
        <taxon>Chroococcales</taxon>
        <taxon>Aphanothecaceae</taxon>
        <taxon>Aphanothece</taxon>
    </lineage>
</organism>
<evidence type="ECO:0000313" key="4">
    <source>
        <dbReference type="Proteomes" id="UP000239001"/>
    </source>
</evidence>
<dbReference type="Pfam" id="PF00805">
    <property type="entry name" value="Pentapeptide"/>
    <property type="match status" value="1"/>
</dbReference>
<reference evidence="3 4" key="1">
    <citation type="submission" date="2018-03" db="EMBL/GenBank/DDBJ databases">
        <title>The ancient ancestry and fast evolution of plastids.</title>
        <authorList>
            <person name="Moore K.R."/>
            <person name="Magnabosco C."/>
            <person name="Momper L."/>
            <person name="Gold D.A."/>
            <person name="Bosak T."/>
            <person name="Fournier G.P."/>
        </authorList>
    </citation>
    <scope>NUCLEOTIDE SEQUENCE [LARGE SCALE GENOMIC DNA]</scope>
    <source>
        <strain evidence="3 4">CCALA 016</strain>
    </source>
</reference>
<feature type="signal peptide" evidence="2">
    <location>
        <begin position="1"/>
        <end position="23"/>
    </location>
</feature>
<dbReference type="InterPro" id="IPR011990">
    <property type="entry name" value="TPR-like_helical_dom_sf"/>
</dbReference>
<dbReference type="SMART" id="SM00028">
    <property type="entry name" value="TPR"/>
    <property type="match status" value="2"/>
</dbReference>
<proteinExistence type="predicted"/>
<dbReference type="PANTHER" id="PTHR47200:SF2">
    <property type="entry name" value="THYLAKOID LUMENAL 15 KDA PROTEIN 1, CHLOROPLASTIC"/>
    <property type="match status" value="1"/>
</dbReference>
<keyword evidence="1" id="KW-0802">TPR repeat</keyword>
<dbReference type="AlphaFoldDB" id="A0A2T1LTK6"/>
<dbReference type="SUPFAM" id="SSF141571">
    <property type="entry name" value="Pentapeptide repeat-like"/>
    <property type="match status" value="1"/>
</dbReference>
<feature type="repeat" description="TPR" evidence="1">
    <location>
        <begin position="141"/>
        <end position="174"/>
    </location>
</feature>
<dbReference type="InterPro" id="IPR001646">
    <property type="entry name" value="5peptide_repeat"/>
</dbReference>
<name>A0A2T1LTK6_9CHRO</name>
<evidence type="ECO:0000313" key="3">
    <source>
        <dbReference type="EMBL" id="PSF34254.1"/>
    </source>
</evidence>
<dbReference type="SUPFAM" id="SSF48452">
    <property type="entry name" value="TPR-like"/>
    <property type="match status" value="1"/>
</dbReference>
<accession>A0A2T1LTK6</accession>
<dbReference type="PANTHER" id="PTHR47200">
    <property type="entry name" value="THYLAKOID LUMENAL 15 KDA PROTEIN 1, CHLOROPLASTIC"/>
    <property type="match status" value="1"/>
</dbReference>
<keyword evidence="4" id="KW-1185">Reference proteome</keyword>
<dbReference type="EMBL" id="PXOH01000027">
    <property type="protein sequence ID" value="PSF34254.1"/>
    <property type="molecule type" value="Genomic_DNA"/>
</dbReference>
<gene>
    <name evidence="3" type="ORF">C7H19_19180</name>
</gene>
<comment type="caution">
    <text evidence="3">The sequence shown here is derived from an EMBL/GenBank/DDBJ whole genome shotgun (WGS) entry which is preliminary data.</text>
</comment>
<sequence length="262" mass="27432">MKQILITSLAILMPFSLGVAAQAENIEHLSQLLSTKQCQQCDLSGSGLVMANLSGANLSGANLSGANLSQANLSGANLSGANLSGASLHGANLSGANLNGAMLNGTDLRNTYLVNANLTGANISTSYLQGATGIPVSAGTPDTFYAWGLLEAKAGNHRVAIEHFNQALTINQNYAPAYLARGISYYRMGKEQQAEQSAQMAALLFEEQQNATGLEASDNFLQGMIAMKEALKPDEGVSQFEQVVQSVGGLLIQLAQFAFFAL</sequence>
<feature type="chain" id="PRO_5015604033" evidence="2">
    <location>
        <begin position="24"/>
        <end position="262"/>
    </location>
</feature>
<reference evidence="3 4" key="2">
    <citation type="submission" date="2018-03" db="EMBL/GenBank/DDBJ databases">
        <authorList>
            <person name="Keele B.F."/>
        </authorList>
    </citation>
    <scope>NUCLEOTIDE SEQUENCE [LARGE SCALE GENOMIC DNA]</scope>
    <source>
        <strain evidence="3 4">CCALA 016</strain>
    </source>
</reference>
<dbReference type="Pfam" id="PF13414">
    <property type="entry name" value="TPR_11"/>
    <property type="match status" value="1"/>
</dbReference>
<dbReference type="InterPro" id="IPR044213">
    <property type="entry name" value="At2g44920-like"/>
</dbReference>
<dbReference type="InterPro" id="IPR019734">
    <property type="entry name" value="TPR_rpt"/>
</dbReference>